<dbReference type="InterPro" id="IPR029039">
    <property type="entry name" value="Flavoprotein-like_sf"/>
</dbReference>
<keyword evidence="2" id="KW-0288">FMN</keyword>
<evidence type="ECO:0000313" key="4">
    <source>
        <dbReference type="EMBL" id="KUG19666.1"/>
    </source>
</evidence>
<feature type="domain" description="NADPH-dependent FMN reductase-like" evidence="3">
    <location>
        <begin position="1"/>
        <end position="138"/>
    </location>
</feature>
<name>A0A0W8FG69_9ZZZZ</name>
<protein>
    <submittedName>
        <fullName evidence="4">Iron-sulfur flavoprotein</fullName>
    </submittedName>
</protein>
<proteinExistence type="predicted"/>
<evidence type="ECO:0000256" key="1">
    <source>
        <dbReference type="ARBA" id="ARBA00022630"/>
    </source>
</evidence>
<dbReference type="EMBL" id="LNQE01001266">
    <property type="protein sequence ID" value="KUG19666.1"/>
    <property type="molecule type" value="Genomic_DNA"/>
</dbReference>
<dbReference type="GO" id="GO:0016491">
    <property type="term" value="F:oxidoreductase activity"/>
    <property type="evidence" value="ECO:0007669"/>
    <property type="project" value="InterPro"/>
</dbReference>
<gene>
    <name evidence="4" type="ORF">ASZ90_010606</name>
</gene>
<dbReference type="Gene3D" id="3.40.50.360">
    <property type="match status" value="1"/>
</dbReference>
<evidence type="ECO:0000256" key="2">
    <source>
        <dbReference type="ARBA" id="ARBA00022643"/>
    </source>
</evidence>
<dbReference type="PANTHER" id="PTHR43278:SF2">
    <property type="entry name" value="IRON-SULFUR FLAVOPROTEIN"/>
    <property type="match status" value="1"/>
</dbReference>
<dbReference type="InterPro" id="IPR005025">
    <property type="entry name" value="FMN_Rdtase-like_dom"/>
</dbReference>
<accession>A0A0W8FG69</accession>
<reference evidence="4" key="1">
    <citation type="journal article" date="2015" name="Proc. Natl. Acad. Sci. U.S.A.">
        <title>Networks of energetic and metabolic interactions define dynamics in microbial communities.</title>
        <authorList>
            <person name="Embree M."/>
            <person name="Liu J.K."/>
            <person name="Al-Bassam M.M."/>
            <person name="Zengler K."/>
        </authorList>
    </citation>
    <scope>NUCLEOTIDE SEQUENCE</scope>
</reference>
<dbReference type="AlphaFoldDB" id="A0A0W8FG69"/>
<keyword evidence="1" id="KW-0285">Flavoprotein</keyword>
<evidence type="ECO:0000259" key="3">
    <source>
        <dbReference type="Pfam" id="PF03358"/>
    </source>
</evidence>
<comment type="caution">
    <text evidence="4">The sequence shown here is derived from an EMBL/GenBank/DDBJ whole genome shotgun (WGS) entry which is preliminary data.</text>
</comment>
<sequence length="263" mass="30366">MKVLVIMGSPRKGNTYGAAEQIREIMQSFCDIEWEYLMLGDYDLSQCRGCFVCFDKGEEHCPIKDRAPEIEQRMLDADGVIFASPVYGMNVSGLMKTFVDRFAYIFHRPRFFEKKALLLATTGALGLRETLDYLDLVARVWGFDLAGRVGLATPPVTLPPYRQRENERTLQAGAEAFYRALRQSTRSPPGFKDIMIFHGQRASFSELMDLFPVDYAYWKEQGWLEKGAKYFVDVPVNPVYDAIGRLLEWRTRRQVRRDQAEAW</sequence>
<dbReference type="InterPro" id="IPR051796">
    <property type="entry name" value="ISF_SsuE-like"/>
</dbReference>
<dbReference type="PANTHER" id="PTHR43278">
    <property type="entry name" value="NAD(P)H-DEPENDENT FMN-CONTAINING OXIDOREDUCTASE YWQN-RELATED"/>
    <property type="match status" value="1"/>
</dbReference>
<organism evidence="4">
    <name type="scientific">hydrocarbon metagenome</name>
    <dbReference type="NCBI Taxonomy" id="938273"/>
    <lineage>
        <taxon>unclassified sequences</taxon>
        <taxon>metagenomes</taxon>
        <taxon>ecological metagenomes</taxon>
    </lineage>
</organism>
<dbReference type="SUPFAM" id="SSF52218">
    <property type="entry name" value="Flavoproteins"/>
    <property type="match status" value="1"/>
</dbReference>
<dbReference type="Pfam" id="PF03358">
    <property type="entry name" value="FMN_red"/>
    <property type="match status" value="1"/>
</dbReference>